<feature type="domain" description="EAL" evidence="1">
    <location>
        <begin position="1"/>
        <end position="249"/>
    </location>
</feature>
<dbReference type="SUPFAM" id="SSF141868">
    <property type="entry name" value="EAL domain-like"/>
    <property type="match status" value="1"/>
</dbReference>
<dbReference type="EMBL" id="PDKN01000001">
    <property type="protein sequence ID" value="RXJ60774.1"/>
    <property type="molecule type" value="Genomic_DNA"/>
</dbReference>
<organism evidence="2 3">
    <name type="scientific">Candidatus Marinarcus aquaticus</name>
    <dbReference type="NCBI Taxonomy" id="2044504"/>
    <lineage>
        <taxon>Bacteria</taxon>
        <taxon>Pseudomonadati</taxon>
        <taxon>Campylobacterota</taxon>
        <taxon>Epsilonproteobacteria</taxon>
        <taxon>Campylobacterales</taxon>
        <taxon>Arcobacteraceae</taxon>
        <taxon>Candidatus Marinarcus</taxon>
    </lineage>
</organism>
<dbReference type="OrthoDB" id="9813903at2"/>
<dbReference type="RefSeq" id="WP_128994908.1">
    <property type="nucleotide sequence ID" value="NZ_PDKN01000001.1"/>
</dbReference>
<dbReference type="Pfam" id="PF00563">
    <property type="entry name" value="EAL"/>
    <property type="match status" value="1"/>
</dbReference>
<evidence type="ECO:0000313" key="2">
    <source>
        <dbReference type="EMBL" id="RXJ60774.1"/>
    </source>
</evidence>
<dbReference type="SUPFAM" id="SSF103190">
    <property type="entry name" value="Sensory domain-like"/>
    <property type="match status" value="1"/>
</dbReference>
<dbReference type="Proteomes" id="UP000290657">
    <property type="component" value="Unassembled WGS sequence"/>
</dbReference>
<gene>
    <name evidence="2" type="ORF">CRV04_01805</name>
</gene>
<protein>
    <submittedName>
        <fullName evidence="2">EAL domain-containing protein</fullName>
    </submittedName>
</protein>
<dbReference type="PANTHER" id="PTHR33121:SF76">
    <property type="entry name" value="SIGNALING PROTEIN"/>
    <property type="match status" value="1"/>
</dbReference>
<dbReference type="InterPro" id="IPR029151">
    <property type="entry name" value="Sensor-like_sf"/>
</dbReference>
<dbReference type="PANTHER" id="PTHR33121">
    <property type="entry name" value="CYCLIC DI-GMP PHOSPHODIESTERASE PDEF"/>
    <property type="match status" value="1"/>
</dbReference>
<evidence type="ECO:0000313" key="3">
    <source>
        <dbReference type="Proteomes" id="UP000290657"/>
    </source>
</evidence>
<dbReference type="Gene3D" id="3.30.450.20">
    <property type="entry name" value="PAS domain"/>
    <property type="match status" value="1"/>
</dbReference>
<dbReference type="SMART" id="SM00052">
    <property type="entry name" value="EAL"/>
    <property type="match status" value="1"/>
</dbReference>
<dbReference type="InterPro" id="IPR001633">
    <property type="entry name" value="EAL_dom"/>
</dbReference>
<evidence type="ECO:0000259" key="1">
    <source>
        <dbReference type="PROSITE" id="PS50883"/>
    </source>
</evidence>
<comment type="caution">
    <text evidence="2">The sequence shown here is derived from an EMBL/GenBank/DDBJ whole genome shotgun (WGS) entry which is preliminary data.</text>
</comment>
<proteinExistence type="predicted"/>
<name>A0A4Q0XVU2_9BACT</name>
<dbReference type="InterPro" id="IPR035919">
    <property type="entry name" value="EAL_sf"/>
</dbReference>
<dbReference type="InterPro" id="IPR050706">
    <property type="entry name" value="Cyclic-di-GMP_PDE-like"/>
</dbReference>
<dbReference type="AlphaFoldDB" id="A0A4Q0XVU2"/>
<sequence>MKLEHILNKYDIKIYFQPIISTVNKKIIGYEALTRGFKQDLVISPVHLFEEVKTHHLTFEFDKYVRTLAIKKFVPYYEQNPDVLLFLNFESSLIDEELNFDDFDFYNICKIEKIPPSNIVLEIREDKIENSKKLKNFTTFYKNRGFNIALDDFGMGGSTFDRLSLVKPDIVKVDRSIIHNIHYNFIHSEVLKAISKMCNKIGAIVLAEGVEQDDEILKCLKTDISIYQGFYFSTPQDKIEKEYDNIAQRISDISVLNLKMIKEHKEKKEALLYHTNNYSNYVIEKIKTMNLEDFSCNKIQEFLNQELKLEAMYLIDYHSARQIGETIISGETKKFFQPAQHGDSHYLKEYYYITKTSKDQTFISQKYISHATGNMCRTFAKCFCHDDKDYILCLDILV</sequence>
<keyword evidence="3" id="KW-1185">Reference proteome</keyword>
<dbReference type="CDD" id="cd01948">
    <property type="entry name" value="EAL"/>
    <property type="match status" value="1"/>
</dbReference>
<accession>A0A4Q0XVU2</accession>
<dbReference type="GO" id="GO:0071111">
    <property type="term" value="F:cyclic-guanylate-specific phosphodiesterase activity"/>
    <property type="evidence" value="ECO:0007669"/>
    <property type="project" value="InterPro"/>
</dbReference>
<dbReference type="PROSITE" id="PS50883">
    <property type="entry name" value="EAL"/>
    <property type="match status" value="1"/>
</dbReference>
<reference evidence="2 3" key="1">
    <citation type="submission" date="2017-10" db="EMBL/GenBank/DDBJ databases">
        <title>Genomics of the genus Arcobacter.</title>
        <authorList>
            <person name="Perez-Cataluna A."/>
            <person name="Figueras M.J."/>
        </authorList>
    </citation>
    <scope>NUCLEOTIDE SEQUENCE [LARGE SCALE GENOMIC DNA]</scope>
    <source>
        <strain evidence="2 3">CECT 8987</strain>
    </source>
</reference>
<dbReference type="Gene3D" id="3.20.20.450">
    <property type="entry name" value="EAL domain"/>
    <property type="match status" value="1"/>
</dbReference>